<dbReference type="SUPFAM" id="SSF53850">
    <property type="entry name" value="Periplasmic binding protein-like II"/>
    <property type="match status" value="1"/>
</dbReference>
<keyword evidence="3" id="KW-0732">Signal</keyword>
<name>A0A2J6X145_9CHLR</name>
<dbReference type="PIRSF" id="PIRSF019574">
    <property type="entry name" value="Periplasmic_polyamine_BP"/>
    <property type="match status" value="1"/>
</dbReference>
<dbReference type="AlphaFoldDB" id="A0A2J6X145"/>
<organism evidence="5 6">
    <name type="scientific">Chloroflexus aggregans</name>
    <dbReference type="NCBI Taxonomy" id="152260"/>
    <lineage>
        <taxon>Bacteria</taxon>
        <taxon>Bacillati</taxon>
        <taxon>Chloroflexota</taxon>
        <taxon>Chloroflexia</taxon>
        <taxon>Chloroflexales</taxon>
        <taxon>Chloroflexineae</taxon>
        <taxon>Chloroflexaceae</taxon>
        <taxon>Chloroflexus</taxon>
    </lineage>
</organism>
<dbReference type="GO" id="GO:0015846">
    <property type="term" value="P:polyamine transport"/>
    <property type="evidence" value="ECO:0007669"/>
    <property type="project" value="InterPro"/>
</dbReference>
<dbReference type="GO" id="GO:0042597">
    <property type="term" value="C:periplasmic space"/>
    <property type="evidence" value="ECO:0007669"/>
    <property type="project" value="UniProtKB-SubCell"/>
</dbReference>
<evidence type="ECO:0000313" key="5">
    <source>
        <dbReference type="EMBL" id="PMP77534.1"/>
    </source>
</evidence>
<evidence type="ECO:0000256" key="3">
    <source>
        <dbReference type="ARBA" id="ARBA00022729"/>
    </source>
</evidence>
<evidence type="ECO:0000256" key="1">
    <source>
        <dbReference type="ARBA" id="ARBA00004418"/>
    </source>
</evidence>
<dbReference type="PANTHER" id="PTHR30222:SF17">
    <property type="entry name" value="SPERMIDINE_PUTRESCINE-BINDING PERIPLASMIC PROTEIN"/>
    <property type="match status" value="1"/>
</dbReference>
<dbReference type="EMBL" id="PNIQ01000794">
    <property type="protein sequence ID" value="PMP77534.1"/>
    <property type="molecule type" value="Genomic_DNA"/>
</dbReference>
<evidence type="ECO:0000256" key="2">
    <source>
        <dbReference type="ARBA" id="ARBA00022448"/>
    </source>
</evidence>
<dbReference type="PRINTS" id="PR00909">
    <property type="entry name" value="SPERMDNBNDNG"/>
</dbReference>
<gene>
    <name evidence="5" type="ORF">C0184_11860</name>
</gene>
<protein>
    <submittedName>
        <fullName evidence="5">ABC transporter substrate-binding protein</fullName>
    </submittedName>
</protein>
<dbReference type="Proteomes" id="UP000243376">
    <property type="component" value="Unassembled WGS sequence"/>
</dbReference>
<dbReference type="InterPro" id="IPR006059">
    <property type="entry name" value="SBP"/>
</dbReference>
<dbReference type="InterPro" id="IPR001188">
    <property type="entry name" value="Sperm_putr-bd"/>
</dbReference>
<dbReference type="Gene3D" id="3.40.190.10">
    <property type="entry name" value="Periplasmic binding protein-like II"/>
    <property type="match status" value="2"/>
</dbReference>
<keyword evidence="4" id="KW-0574">Periplasm</keyword>
<proteinExistence type="predicted"/>
<evidence type="ECO:0000313" key="6">
    <source>
        <dbReference type="Proteomes" id="UP000243376"/>
    </source>
</evidence>
<comment type="subcellular location">
    <subcellularLocation>
        <location evidence="1">Periplasm</location>
    </subcellularLocation>
</comment>
<comment type="caution">
    <text evidence="5">The sequence shown here is derived from an EMBL/GenBank/DDBJ whole genome shotgun (WGS) entry which is preliminary data.</text>
</comment>
<reference evidence="5 6" key="1">
    <citation type="submission" date="2018-01" db="EMBL/GenBank/DDBJ databases">
        <title>Metagenomic assembled genomes from two thermal pools in the Uzon Caldera, Kamchatka, Russia.</title>
        <authorList>
            <person name="Wilkins L."/>
            <person name="Ettinger C."/>
        </authorList>
    </citation>
    <scope>NUCLEOTIDE SEQUENCE [LARGE SCALE GENOMIC DNA]</scope>
    <source>
        <strain evidence="5">ZAV-02</strain>
    </source>
</reference>
<evidence type="ECO:0000256" key="4">
    <source>
        <dbReference type="ARBA" id="ARBA00022764"/>
    </source>
</evidence>
<dbReference type="Pfam" id="PF13416">
    <property type="entry name" value="SBP_bac_8"/>
    <property type="match status" value="1"/>
</dbReference>
<sequence length="370" mass="42191">MPCYHENRGEGQNVTHNILSMRLLCSTTCLLIWLLVGCTASPLPPTPIPPSIILRVLNRVTYIDQQLLEQFTAETNITIDYHTYNSSEEAYRLLTNSSQPFDLIVVSDVLVEQLRHEGQLAVLDQQQLSYVTHLDPVYRRTYLDPEYRFCVPYLWRVAGFGYKLTKTGRPITSWDDVFDPHYNERLTLLDDARSTLGMVLIKLGYSPNTSDPTAIGAARDWLRERAERITGFAADNGQDLLANASTDIVVEWSGDILQRAATDPDIQFEIPAEGSLLATDSMCIPIDARHRPAAEQFMNFILKPENSAMLAKTTYSSTPNRTAWSWLDPELRTLMQEYQSLENEGRLFRLVDVLPSVRELYRGAWREVQQ</sequence>
<dbReference type="GO" id="GO:0019808">
    <property type="term" value="F:polyamine binding"/>
    <property type="evidence" value="ECO:0007669"/>
    <property type="project" value="InterPro"/>
</dbReference>
<keyword evidence="2" id="KW-0813">Transport</keyword>
<dbReference type="PANTHER" id="PTHR30222">
    <property type="entry name" value="SPERMIDINE/PUTRESCINE-BINDING PERIPLASMIC PROTEIN"/>
    <property type="match status" value="1"/>
</dbReference>
<dbReference type="CDD" id="cd13590">
    <property type="entry name" value="PBP2_PotD_PotF_like"/>
    <property type="match status" value="1"/>
</dbReference>
<accession>A0A2J6X145</accession>